<dbReference type="GO" id="GO:0005886">
    <property type="term" value="C:plasma membrane"/>
    <property type="evidence" value="ECO:0007669"/>
    <property type="project" value="UniProtKB-SubCell"/>
</dbReference>
<keyword evidence="3" id="KW-1003">Cell membrane</keyword>
<proteinExistence type="predicted"/>
<protein>
    <recommendedName>
        <fullName evidence="9">Membrane transporter protein</fullName>
    </recommendedName>
</protein>
<dbReference type="AlphaFoldDB" id="A0A381SJZ3"/>
<evidence type="ECO:0000256" key="7">
    <source>
        <dbReference type="SAM" id="Phobius"/>
    </source>
</evidence>
<evidence type="ECO:0000256" key="5">
    <source>
        <dbReference type="ARBA" id="ARBA00022989"/>
    </source>
</evidence>
<feature type="transmembrane region" description="Helical" evidence="7">
    <location>
        <begin position="100"/>
        <end position="119"/>
    </location>
</feature>
<name>A0A381SJZ3_9ZZZZ</name>
<evidence type="ECO:0008006" key="9">
    <source>
        <dbReference type="Google" id="ProtNLM"/>
    </source>
</evidence>
<keyword evidence="4 7" id="KW-0812">Transmembrane</keyword>
<evidence type="ECO:0000313" key="8">
    <source>
        <dbReference type="EMBL" id="SVA04370.1"/>
    </source>
</evidence>
<dbReference type="Pfam" id="PF01925">
    <property type="entry name" value="TauE"/>
    <property type="match status" value="1"/>
</dbReference>
<accession>A0A381SJZ3</accession>
<feature type="transmembrane region" description="Helical" evidence="7">
    <location>
        <begin position="165"/>
        <end position="185"/>
    </location>
</feature>
<evidence type="ECO:0000256" key="6">
    <source>
        <dbReference type="ARBA" id="ARBA00023136"/>
    </source>
</evidence>
<feature type="transmembrane region" description="Helical" evidence="7">
    <location>
        <begin position="224"/>
        <end position="241"/>
    </location>
</feature>
<organism evidence="8">
    <name type="scientific">marine metagenome</name>
    <dbReference type="NCBI Taxonomy" id="408172"/>
    <lineage>
        <taxon>unclassified sequences</taxon>
        <taxon>metagenomes</taxon>
        <taxon>ecological metagenomes</taxon>
    </lineage>
</organism>
<dbReference type="PANTHER" id="PTHR30269:SF37">
    <property type="entry name" value="MEMBRANE TRANSPORTER PROTEIN"/>
    <property type="match status" value="1"/>
</dbReference>
<keyword evidence="5 7" id="KW-1133">Transmembrane helix</keyword>
<evidence type="ECO:0000256" key="1">
    <source>
        <dbReference type="ARBA" id="ARBA00004651"/>
    </source>
</evidence>
<evidence type="ECO:0000256" key="3">
    <source>
        <dbReference type="ARBA" id="ARBA00022475"/>
    </source>
</evidence>
<dbReference type="PANTHER" id="PTHR30269">
    <property type="entry name" value="TRANSMEMBRANE PROTEIN YFCA"/>
    <property type="match status" value="1"/>
</dbReference>
<keyword evidence="2" id="KW-0813">Transport</keyword>
<evidence type="ECO:0000256" key="2">
    <source>
        <dbReference type="ARBA" id="ARBA00022448"/>
    </source>
</evidence>
<dbReference type="EMBL" id="UINC01003218">
    <property type="protein sequence ID" value="SVA04370.1"/>
    <property type="molecule type" value="Genomic_DNA"/>
</dbReference>
<feature type="transmembrane region" description="Helical" evidence="7">
    <location>
        <begin position="191"/>
        <end position="212"/>
    </location>
</feature>
<dbReference type="InterPro" id="IPR002781">
    <property type="entry name" value="TM_pro_TauE-like"/>
</dbReference>
<sequence>MSVEVAFAAALIVAFAAFGQTVAGFGFSLLAVPSLGLVIDPKEAVAVATVLLVVNSALLAWGERRYIDRRAVRLLLLGALPGLPVGLALLAAMPVVALRFALASAILVAVVILASGVQLSSSRASVELSAGFATGVLTTSLSANGPPTVLALQARGLAPHAFRPTTSAVLGLTSAVGAALFGFAGRLTDEVLGVTVVAIPAMILGWSIGLRVRGHVAPVAFRRLILGLLVLAALATMVAALS</sequence>
<reference evidence="8" key="1">
    <citation type="submission" date="2018-05" db="EMBL/GenBank/DDBJ databases">
        <authorList>
            <person name="Lanie J.A."/>
            <person name="Ng W.-L."/>
            <person name="Kazmierczak K.M."/>
            <person name="Andrzejewski T.M."/>
            <person name="Davidsen T.M."/>
            <person name="Wayne K.J."/>
            <person name="Tettelin H."/>
            <person name="Glass J.I."/>
            <person name="Rusch D."/>
            <person name="Podicherti R."/>
            <person name="Tsui H.-C.T."/>
            <person name="Winkler M.E."/>
        </authorList>
    </citation>
    <scope>NUCLEOTIDE SEQUENCE</scope>
</reference>
<feature type="transmembrane region" description="Helical" evidence="7">
    <location>
        <begin position="43"/>
        <end position="62"/>
    </location>
</feature>
<feature type="transmembrane region" description="Helical" evidence="7">
    <location>
        <begin position="74"/>
        <end position="94"/>
    </location>
</feature>
<comment type="subcellular location">
    <subcellularLocation>
        <location evidence="1">Cell membrane</location>
        <topology evidence="1">Multi-pass membrane protein</topology>
    </subcellularLocation>
</comment>
<dbReference type="InterPro" id="IPR052017">
    <property type="entry name" value="TSUP"/>
</dbReference>
<gene>
    <name evidence="8" type="ORF">METZ01_LOCUS57224</name>
</gene>
<evidence type="ECO:0000256" key="4">
    <source>
        <dbReference type="ARBA" id="ARBA00022692"/>
    </source>
</evidence>
<keyword evidence="6 7" id="KW-0472">Membrane</keyword>